<reference evidence="2 3" key="1">
    <citation type="journal article" date="2015" name="Sci. Rep.">
        <title>The power of single molecule real-time sequencing technology in the de novo assembly of a eukaryotic genome.</title>
        <authorList>
            <person name="Sakai H."/>
            <person name="Naito K."/>
            <person name="Ogiso-Tanaka E."/>
            <person name="Takahashi Y."/>
            <person name="Iseki K."/>
            <person name="Muto C."/>
            <person name="Satou K."/>
            <person name="Teruya K."/>
            <person name="Shiroma A."/>
            <person name="Shimoji M."/>
            <person name="Hirano T."/>
            <person name="Itoh T."/>
            <person name="Kaga A."/>
            <person name="Tomooka N."/>
        </authorList>
    </citation>
    <scope>NUCLEOTIDE SEQUENCE [LARGE SCALE GENOMIC DNA]</scope>
    <source>
        <strain evidence="3">cv. Shumari</strain>
    </source>
</reference>
<feature type="transmembrane region" description="Helical" evidence="1">
    <location>
        <begin position="20"/>
        <end position="40"/>
    </location>
</feature>
<keyword evidence="1" id="KW-0812">Transmembrane</keyword>
<proteinExistence type="predicted"/>
<organism evidence="2 3">
    <name type="scientific">Vigna angularis var. angularis</name>
    <dbReference type="NCBI Taxonomy" id="157739"/>
    <lineage>
        <taxon>Eukaryota</taxon>
        <taxon>Viridiplantae</taxon>
        <taxon>Streptophyta</taxon>
        <taxon>Embryophyta</taxon>
        <taxon>Tracheophyta</taxon>
        <taxon>Spermatophyta</taxon>
        <taxon>Magnoliopsida</taxon>
        <taxon>eudicotyledons</taxon>
        <taxon>Gunneridae</taxon>
        <taxon>Pentapetalae</taxon>
        <taxon>rosids</taxon>
        <taxon>fabids</taxon>
        <taxon>Fabales</taxon>
        <taxon>Fabaceae</taxon>
        <taxon>Papilionoideae</taxon>
        <taxon>50 kb inversion clade</taxon>
        <taxon>NPAAA clade</taxon>
        <taxon>indigoferoid/millettioid clade</taxon>
        <taxon>Phaseoleae</taxon>
        <taxon>Vigna</taxon>
    </lineage>
</organism>
<keyword evidence="3" id="KW-1185">Reference proteome</keyword>
<keyword evidence="1" id="KW-0472">Membrane</keyword>
<protein>
    <submittedName>
        <fullName evidence="2">Uncharacterized protein</fullName>
    </submittedName>
</protein>
<evidence type="ECO:0000313" key="2">
    <source>
        <dbReference type="EMBL" id="BAT97501.1"/>
    </source>
</evidence>
<dbReference type="EMBL" id="AP015042">
    <property type="protein sequence ID" value="BAT97501.1"/>
    <property type="molecule type" value="Genomic_DNA"/>
</dbReference>
<feature type="non-terminal residue" evidence="2">
    <location>
        <position position="1"/>
    </location>
</feature>
<evidence type="ECO:0000256" key="1">
    <source>
        <dbReference type="SAM" id="Phobius"/>
    </source>
</evidence>
<dbReference type="AlphaFoldDB" id="A0A0S3SXC1"/>
<accession>A0A0S3SXC1</accession>
<sequence length="98" mass="11411">RHLRNVSPSTQTLHPPSLYISHFGFLFHTSLHILVFVRLCSHSFRCHLSSSLLHMFPSRYVPMSSYSIFEFPGMQQLVIDPKVITIGMIIHQSHRFHP</sequence>
<keyword evidence="1" id="KW-1133">Transmembrane helix</keyword>
<dbReference type="Proteomes" id="UP000291084">
    <property type="component" value="Chromosome 9"/>
</dbReference>
<name>A0A0S3SXC1_PHAAN</name>
<gene>
    <name evidence="2" type="primary">Vigan.09G096000</name>
    <name evidence="2" type="ORF">VIGAN_09096000</name>
</gene>
<evidence type="ECO:0000313" key="3">
    <source>
        <dbReference type="Proteomes" id="UP000291084"/>
    </source>
</evidence>